<dbReference type="InterPro" id="IPR029058">
    <property type="entry name" value="AB_hydrolase_fold"/>
</dbReference>
<dbReference type="InterPro" id="IPR002168">
    <property type="entry name" value="Lipase_GDXG_HIS_AS"/>
</dbReference>
<evidence type="ECO:0000256" key="2">
    <source>
        <dbReference type="ARBA" id="ARBA00022801"/>
    </source>
</evidence>
<protein>
    <submittedName>
        <fullName evidence="4">Putative triacylglycerol lipase</fullName>
    </submittedName>
</protein>
<dbReference type="EMBL" id="MG807320">
    <property type="protein sequence ID" value="AVL94954.1"/>
    <property type="molecule type" value="Genomic_DNA"/>
</dbReference>
<dbReference type="InterPro" id="IPR050300">
    <property type="entry name" value="GDXG_lipolytic_enzyme"/>
</dbReference>
<dbReference type="InterPro" id="IPR013094">
    <property type="entry name" value="AB_hydrolase_3"/>
</dbReference>
<dbReference type="SMR" id="A0A2P1EM31"/>
<dbReference type="Proteomes" id="UP000289600">
    <property type="component" value="Segment"/>
</dbReference>
<accession>A0A2P1EM31</accession>
<sequence>MSNQINLPKNNVSVNNLLDNVTKKFVDSLKGSKPISTLAINDARDVLNKIQKDESYKAFVDISSIDVNGNEINVNINIFRPKNNRNRLPIIFYIHGGGWILGNSQTHGRLVTEICTKTNSAIVFVNYTPAPEKKYPTQIIQSLEALNFIHKNADKLYLDPNNIIIMGDSVGGNMATVVTMLSHERNGPKIKYQILTYPVTDAAMDTQSYEIYSDGPWLTTVSMKWFYNAYENDPEVRLNPTISPLRASTKNIQNLPPTLIIVGENDILRDEGEKYVHKLMQAGVDVSSVRILGVIHDFLMLDPVKDAPGTKTAMDIIIKKIKKVFER</sequence>
<dbReference type="PANTHER" id="PTHR48081:SF8">
    <property type="entry name" value="ALPHA_BETA HYDROLASE FOLD-3 DOMAIN-CONTAINING PROTEIN-RELATED"/>
    <property type="match status" value="1"/>
</dbReference>
<evidence type="ECO:0000313" key="4">
    <source>
        <dbReference type="EMBL" id="AVL94954.1"/>
    </source>
</evidence>
<proteinExistence type="inferred from homology"/>
<reference evidence="5" key="1">
    <citation type="submission" date="2018-01" db="EMBL/GenBank/DDBJ databases">
        <title>Testimony of 'menage a trois' revealed by the proteome of Megavirus virophage.</title>
        <authorList>
            <person name="Jeudy S."/>
            <person name="Bertaux L."/>
            <person name="Alempic J.-M."/>
            <person name="Lartigue A."/>
            <person name="Legendre M."/>
            <person name="Philippe N."/>
            <person name="Beucher L."/>
            <person name="Biondi E."/>
            <person name="Juul S."/>
            <person name="Turner D."/>
            <person name="Coute Y."/>
            <person name="Claverie J.-M."/>
            <person name="Abergel C."/>
        </authorList>
    </citation>
    <scope>NUCLEOTIDE SEQUENCE [LARGE SCALE GENOMIC DNA]</scope>
</reference>
<evidence type="ECO:0000256" key="1">
    <source>
        <dbReference type="ARBA" id="ARBA00010515"/>
    </source>
</evidence>
<dbReference type="GO" id="GO:0016787">
    <property type="term" value="F:hydrolase activity"/>
    <property type="evidence" value="ECO:0007669"/>
    <property type="project" value="UniProtKB-KW"/>
</dbReference>
<dbReference type="SUPFAM" id="SSF53474">
    <property type="entry name" value="alpha/beta-Hydrolases"/>
    <property type="match status" value="1"/>
</dbReference>
<dbReference type="Pfam" id="PF07859">
    <property type="entry name" value="Abhydrolase_3"/>
    <property type="match status" value="1"/>
</dbReference>
<keyword evidence="2" id="KW-0378">Hydrolase</keyword>
<keyword evidence="5" id="KW-1185">Reference proteome</keyword>
<evidence type="ECO:0000313" key="5">
    <source>
        <dbReference type="Proteomes" id="UP000289600"/>
    </source>
</evidence>
<dbReference type="PANTHER" id="PTHR48081">
    <property type="entry name" value="AB HYDROLASE SUPERFAMILY PROTEIN C4A8.06C"/>
    <property type="match status" value="1"/>
</dbReference>
<name>A0A2P1EM31_9VIRU</name>
<feature type="domain" description="Alpha/beta hydrolase fold-3" evidence="3">
    <location>
        <begin position="91"/>
        <end position="299"/>
    </location>
</feature>
<comment type="similarity">
    <text evidence="1">Belongs to the 'GDXG' lipolytic enzyme family.</text>
</comment>
<organism evidence="4 5">
    <name type="scientific">Moumouvirus australiensis</name>
    <dbReference type="NCBI Taxonomy" id="2109587"/>
    <lineage>
        <taxon>Viruses</taxon>
        <taxon>Varidnaviria</taxon>
        <taxon>Bamfordvirae</taxon>
        <taxon>Nucleocytoviricota</taxon>
        <taxon>Megaviricetes</taxon>
        <taxon>Imitervirales</taxon>
        <taxon>Mimiviridae</taxon>
        <taxon>Megamimivirinae</taxon>
        <taxon>Moumouvirus</taxon>
        <taxon>Moumouvirus australiense</taxon>
    </lineage>
</organism>
<evidence type="ECO:0000259" key="3">
    <source>
        <dbReference type="Pfam" id="PF07859"/>
    </source>
</evidence>
<dbReference type="PROSITE" id="PS01173">
    <property type="entry name" value="LIPASE_GDXG_HIS"/>
    <property type="match status" value="1"/>
</dbReference>
<gene>
    <name evidence="4" type="ORF">mc_568</name>
</gene>
<dbReference type="Gene3D" id="3.40.50.1820">
    <property type="entry name" value="alpha/beta hydrolase"/>
    <property type="match status" value="1"/>
</dbReference>